<proteinExistence type="predicted"/>
<reference evidence="2 3" key="1">
    <citation type="submission" date="2019-09" db="EMBL/GenBank/DDBJ databases">
        <title>Prevotella A2879 sp. nov., isolated from an abscess of a patient.</title>
        <authorList>
            <person name="Buhl M."/>
            <person name="Oberhettinger P."/>
        </authorList>
    </citation>
    <scope>NUCLEOTIDE SEQUENCE [LARGE SCALE GENOMIC DNA]</scope>
    <source>
        <strain evidence="2 3">A2879</strain>
    </source>
</reference>
<evidence type="ECO:0000256" key="1">
    <source>
        <dbReference type="SAM" id="Coils"/>
    </source>
</evidence>
<evidence type="ECO:0000313" key="2">
    <source>
        <dbReference type="EMBL" id="MUL27173.1"/>
    </source>
</evidence>
<organism evidence="2 3">
    <name type="scientific">Prevotella vespertina</name>
    <dbReference type="NCBI Taxonomy" id="2608404"/>
    <lineage>
        <taxon>Bacteria</taxon>
        <taxon>Pseudomonadati</taxon>
        <taxon>Bacteroidota</taxon>
        <taxon>Bacteroidia</taxon>
        <taxon>Bacteroidales</taxon>
        <taxon>Prevotellaceae</taxon>
        <taxon>Prevotella</taxon>
    </lineage>
</organism>
<keyword evidence="3" id="KW-1185">Reference proteome</keyword>
<evidence type="ECO:0008006" key="4">
    <source>
        <dbReference type="Google" id="ProtNLM"/>
    </source>
</evidence>
<name>A0A7C9LA87_9BACT</name>
<keyword evidence="1" id="KW-0175">Coiled coil</keyword>
<dbReference type="Pfam" id="PF14284">
    <property type="entry name" value="PcfJ"/>
    <property type="match status" value="1"/>
</dbReference>
<comment type="caution">
    <text evidence="2">The sequence shown here is derived from an EMBL/GenBank/DDBJ whole genome shotgun (WGS) entry which is preliminary data.</text>
</comment>
<evidence type="ECO:0000313" key="3">
    <source>
        <dbReference type="Proteomes" id="UP000482295"/>
    </source>
</evidence>
<gene>
    <name evidence="2" type="ORF">F0475_02305</name>
</gene>
<dbReference type="Proteomes" id="UP000482295">
    <property type="component" value="Unassembled WGS sequence"/>
</dbReference>
<accession>A0A7C9LA87</accession>
<dbReference type="AlphaFoldDB" id="A0A7C9LA87"/>
<dbReference type="EMBL" id="VVIQ01000002">
    <property type="protein sequence ID" value="MUL27173.1"/>
    <property type="molecule type" value="Genomic_DNA"/>
</dbReference>
<feature type="coiled-coil region" evidence="1">
    <location>
        <begin position="246"/>
        <end position="276"/>
    </location>
</feature>
<dbReference type="InterPro" id="IPR025586">
    <property type="entry name" value="PcfJ"/>
</dbReference>
<sequence>MKPRNKIQREVVALSGILSPITDKQKEWGITHSYTEKERTYKKTMYRYFVVSSRVKDWQVCRFFQIRKQRQLYDVIEPVRLWFNTNGHMEVEAMNRFCMSGRIDSWIIDSELSLKQAPASYNDYTLMLPISASKVTSMLPILKRNGLKGSFHNMQPRDVIEGLLKNNIFETLWKCKQFSLLQAFAHEWNRDYNDVSKMDAVKIVLRHNYHIKDGCMWIDMVNMLERAHKDFRNPKFVCPISLKAGHDKAMDLCNKYEEKQRKIKEQKELLEDQKAVKTYEIARKCFMCMVISDGKVVIQVLPTVKDVEQEGKAMHHCVFTNKYYKRLDRLLLSAKVNDERVETIEVDLKRYQLVQSRGVCNQNSKYHNEIVSLVNKNMNIIRKFNKAV</sequence>
<protein>
    <recommendedName>
        <fullName evidence="4">PcfJ-like protein</fullName>
    </recommendedName>
</protein>